<dbReference type="GeneID" id="77943244"/>
<name>A0A5Q2FA00_9CAUD</name>
<dbReference type="KEGG" id="vg:77943244"/>
<dbReference type="Proteomes" id="UP000349651">
    <property type="component" value="Segment"/>
</dbReference>
<reference evidence="1 2" key="1">
    <citation type="submission" date="2019-10" db="EMBL/GenBank/DDBJ databases">
        <title>Complete genome sequence of Erwinia phage Midgardsormr38.</title>
        <authorList>
            <person name="Dislers A."/>
            <person name="Zrelovs N."/>
            <person name="Kazaks A."/>
        </authorList>
    </citation>
    <scope>NUCLEOTIDE SEQUENCE [LARGE SCALE GENOMIC DNA]</scope>
</reference>
<proteinExistence type="predicted"/>
<sequence>MTEIKRFDMRGNTWPSDDGSIVSYKDHAAIVAAKDARIAELESAKMSVTENYLRVTEERNESLYKVIELQEQVRALAVEEFCDLIKDYGRVEAYHFNPDFTDLYAKIYKGIYESILDNPAVHDMESLVDWLEAGASDSRAYADMAIKYAARIRAGEQP</sequence>
<evidence type="ECO:0000313" key="2">
    <source>
        <dbReference type="Proteomes" id="UP000349651"/>
    </source>
</evidence>
<evidence type="ECO:0000313" key="1">
    <source>
        <dbReference type="EMBL" id="QGF22003.1"/>
    </source>
</evidence>
<dbReference type="RefSeq" id="YP_010667132.1">
    <property type="nucleotide sequence ID" value="NC_070949.1"/>
</dbReference>
<accession>A0A5Q2FA00</accession>
<dbReference type="EMBL" id="MN602881">
    <property type="protein sequence ID" value="QGF22003.1"/>
    <property type="molecule type" value="Genomic_DNA"/>
</dbReference>
<protein>
    <submittedName>
        <fullName evidence="1">Uncharacterized protein</fullName>
    </submittedName>
</protein>
<organism evidence="1 2">
    <name type="scientific">Erwinia phage Midgardsormr38</name>
    <dbReference type="NCBI Taxonomy" id="2663326"/>
    <lineage>
        <taxon>Viruses</taxon>
        <taxon>Duplodnaviria</taxon>
        <taxon>Heunggongvirae</taxon>
        <taxon>Uroviricota</taxon>
        <taxon>Caudoviricetes</taxon>
        <taxon>Midgardsormrvirus</taxon>
        <taxon>Midgardsormrvirus midgardsormr38</taxon>
    </lineage>
</organism>
<keyword evidence="2" id="KW-1185">Reference proteome</keyword>